<evidence type="ECO:0000256" key="5">
    <source>
        <dbReference type="ARBA" id="ARBA00023139"/>
    </source>
</evidence>
<keyword evidence="3 7" id="KW-0732">Signal</keyword>
<keyword evidence="5" id="KW-0564">Palmitate</keyword>
<proteinExistence type="inferred from homology"/>
<feature type="chain" id="PRO_5046291761" evidence="7">
    <location>
        <begin position="21"/>
        <end position="270"/>
    </location>
</feature>
<dbReference type="PANTHER" id="PTHR30429:SF0">
    <property type="entry name" value="METHIONINE-BINDING LIPOPROTEIN METQ"/>
    <property type="match status" value="1"/>
</dbReference>
<dbReference type="EMBL" id="CP150637">
    <property type="protein sequence ID" value="WZW88041.1"/>
    <property type="molecule type" value="Genomic_DNA"/>
</dbReference>
<evidence type="ECO:0000256" key="6">
    <source>
        <dbReference type="ARBA" id="ARBA00023288"/>
    </source>
</evidence>
<reference evidence="8 9" key="1">
    <citation type="submission" date="2024-03" db="EMBL/GenBank/DDBJ databases">
        <title>Complete Genome Sequence and Annotation of Ignatzschineria larvae DSM 13226.</title>
        <authorList>
            <person name="Cantrell E."/>
            <person name="Burcham Z.M."/>
        </authorList>
    </citation>
    <scope>NUCLEOTIDE SEQUENCE [LARGE SCALE GENOMIC DNA]</scope>
    <source>
        <strain evidence="8 9">DSM 13226</strain>
    </source>
</reference>
<evidence type="ECO:0000313" key="9">
    <source>
        <dbReference type="Proteomes" id="UP001449178"/>
    </source>
</evidence>
<dbReference type="Pfam" id="PF03180">
    <property type="entry name" value="Lipoprotein_9"/>
    <property type="match status" value="1"/>
</dbReference>
<dbReference type="PROSITE" id="PS51257">
    <property type="entry name" value="PROKAR_LIPOPROTEIN"/>
    <property type="match status" value="1"/>
</dbReference>
<dbReference type="RefSeq" id="WP_026878369.1">
    <property type="nucleotide sequence ID" value="NZ_AZOD01000006.1"/>
</dbReference>
<feature type="signal peptide" evidence="7">
    <location>
        <begin position="1"/>
        <end position="20"/>
    </location>
</feature>
<keyword evidence="9" id="KW-1185">Reference proteome</keyword>
<gene>
    <name evidence="8" type="ORF">WMO13_01260</name>
</gene>
<dbReference type="InterPro" id="IPR004872">
    <property type="entry name" value="Lipoprotein_NlpA"/>
</dbReference>
<evidence type="ECO:0000256" key="7">
    <source>
        <dbReference type="SAM" id="SignalP"/>
    </source>
</evidence>
<evidence type="ECO:0000256" key="2">
    <source>
        <dbReference type="ARBA" id="ARBA00008973"/>
    </source>
</evidence>
<evidence type="ECO:0000313" key="8">
    <source>
        <dbReference type="EMBL" id="WZW88041.1"/>
    </source>
</evidence>
<keyword evidence="6" id="KW-0449">Lipoprotein</keyword>
<comment type="subcellular location">
    <subcellularLocation>
        <location evidence="1">Membrane</location>
        <topology evidence="1">Lipid-anchor</topology>
    </subcellularLocation>
</comment>
<comment type="similarity">
    <text evidence="2">Belongs to the NlpA lipoprotein family.</text>
</comment>
<name>A0ABZ3C0N9_9GAMM</name>
<sequence>MKRLFPLLILLFSSFFFLTACTPKNDDKTVVMGVSPGPYDELFDAAILPILEKEGYKIEHVNFSALLEANIAMTENAVDAVVSQHAGFMKVFNDQRGSDLIAIQKIPTVPAGIFSNKFNKLDQIQNGMTILIPQDASNAARAYGLLQKVGWITLKPNTDLMRASKNDIVTNPYNLNIKEMDSSLIPRVLDDADFAVIPGSIVWLGKLDPSRVLAQETLLDDLYLQVVIRAENRDKPWAKAIIDAYNSDDFKNYMKQNNQNNYWILPPALR</sequence>
<accession>A0ABZ3C0N9</accession>
<keyword evidence="4" id="KW-0472">Membrane</keyword>
<protein>
    <submittedName>
        <fullName evidence="8">MetQ/NlpA family ABC transporter substrate-binding protein</fullName>
    </submittedName>
</protein>
<evidence type="ECO:0000256" key="3">
    <source>
        <dbReference type="ARBA" id="ARBA00022729"/>
    </source>
</evidence>
<dbReference type="SUPFAM" id="SSF53850">
    <property type="entry name" value="Periplasmic binding protein-like II"/>
    <property type="match status" value="1"/>
</dbReference>
<evidence type="ECO:0000256" key="4">
    <source>
        <dbReference type="ARBA" id="ARBA00023136"/>
    </source>
</evidence>
<evidence type="ECO:0000256" key="1">
    <source>
        <dbReference type="ARBA" id="ARBA00004635"/>
    </source>
</evidence>
<dbReference type="Proteomes" id="UP001449178">
    <property type="component" value="Chromosome"/>
</dbReference>
<dbReference type="PANTHER" id="PTHR30429">
    <property type="entry name" value="D-METHIONINE-BINDING LIPOPROTEIN METQ"/>
    <property type="match status" value="1"/>
</dbReference>
<organism evidence="8 9">
    <name type="scientific">Ignatzschineria larvae DSM 13226</name>
    <dbReference type="NCBI Taxonomy" id="1111732"/>
    <lineage>
        <taxon>Bacteria</taxon>
        <taxon>Pseudomonadati</taxon>
        <taxon>Pseudomonadota</taxon>
        <taxon>Gammaproteobacteria</taxon>
        <taxon>Cardiobacteriales</taxon>
        <taxon>Ignatzschineriaceae</taxon>
        <taxon>Ignatzschineria</taxon>
    </lineage>
</organism>
<dbReference type="Gene3D" id="3.40.190.10">
    <property type="entry name" value="Periplasmic binding protein-like II"/>
    <property type="match status" value="2"/>
</dbReference>